<dbReference type="GO" id="GO:0055085">
    <property type="term" value="P:transmembrane transport"/>
    <property type="evidence" value="ECO:0007669"/>
    <property type="project" value="InterPro"/>
</dbReference>
<evidence type="ECO:0000256" key="7">
    <source>
        <dbReference type="RuleBase" id="RU363032"/>
    </source>
</evidence>
<protein>
    <submittedName>
        <fullName evidence="9">Nitrate ABC transporter permease</fullName>
    </submittedName>
</protein>
<evidence type="ECO:0000259" key="8">
    <source>
        <dbReference type="PROSITE" id="PS50928"/>
    </source>
</evidence>
<keyword evidence="2 7" id="KW-0813">Transport</keyword>
<evidence type="ECO:0000256" key="6">
    <source>
        <dbReference type="ARBA" id="ARBA00023136"/>
    </source>
</evidence>
<dbReference type="Gene3D" id="1.10.3720.10">
    <property type="entry name" value="MetI-like"/>
    <property type="match status" value="1"/>
</dbReference>
<evidence type="ECO:0000256" key="1">
    <source>
        <dbReference type="ARBA" id="ARBA00004651"/>
    </source>
</evidence>
<accession>A0A2K1FS43</accession>
<geneLocation type="plasmid" evidence="10">
    <name>p32unnamed</name>
</geneLocation>
<evidence type="ECO:0000313" key="12">
    <source>
        <dbReference type="Proteomes" id="UP000236268"/>
    </source>
</evidence>
<evidence type="ECO:0000256" key="2">
    <source>
        <dbReference type="ARBA" id="ARBA00022448"/>
    </source>
</evidence>
<keyword evidence="4 7" id="KW-0812">Transmembrane</keyword>
<dbReference type="RefSeq" id="WP_051658663.1">
    <property type="nucleotide sequence ID" value="NZ_CP007796.1"/>
</dbReference>
<sequence>MHKKTDTLLVIVALVALWQVLHWIVGSVALTSPADTLARAVELLGSATFWPHVAETGVALLYSLLLAVFGGLTIGIALGINRLAGEVAEPILVSLYSLPKITLYPVILLAFGLGLSAKVAFGTIHGIIPVIIFTMNAVRTIPPVMLRSARVMRLSPPQLVSTIILPAALPELVSGLRVGFSLTLLGVLIGEMFASQRGLGYLVMNAIGGHDVRTMMAVVLILATTAVLISAGLLHIDRRMHRRAS</sequence>
<dbReference type="Pfam" id="PF00528">
    <property type="entry name" value="BPD_transp_1"/>
    <property type="match status" value="1"/>
</dbReference>
<organism evidence="9 11">
    <name type="scientific">Azospirillum argentinense</name>
    <dbReference type="NCBI Taxonomy" id="2970906"/>
    <lineage>
        <taxon>Bacteria</taxon>
        <taxon>Pseudomonadati</taxon>
        <taxon>Pseudomonadota</taxon>
        <taxon>Alphaproteobacteria</taxon>
        <taxon>Rhodospirillales</taxon>
        <taxon>Azospirillaceae</taxon>
        <taxon>Azospirillum</taxon>
    </lineage>
</organism>
<name>A0A060DPS3_9PROT</name>
<dbReference type="OrthoDB" id="8138334at2"/>
<keyword evidence="3" id="KW-1003">Cell membrane</keyword>
<accession>A0A060DPS3</accession>
<dbReference type="KEGG" id="abq:ABAZ39_28820"/>
<proteinExistence type="inferred from homology"/>
<comment type="subcellular location">
    <subcellularLocation>
        <location evidence="1 7">Cell membrane</location>
        <topology evidence="1 7">Multi-pass membrane protein</topology>
    </subcellularLocation>
</comment>
<dbReference type="EMBL" id="CP007796">
    <property type="protein sequence ID" value="AIB15861.1"/>
    <property type="molecule type" value="Genomic_DNA"/>
</dbReference>
<dbReference type="PROSITE" id="PS50928">
    <property type="entry name" value="ABC_TM1"/>
    <property type="match status" value="1"/>
</dbReference>
<feature type="transmembrane region" description="Helical" evidence="7">
    <location>
        <begin position="214"/>
        <end position="236"/>
    </location>
</feature>
<feature type="transmembrane region" description="Helical" evidence="7">
    <location>
        <begin position="92"/>
        <end position="113"/>
    </location>
</feature>
<evidence type="ECO:0000313" key="11">
    <source>
        <dbReference type="Proteomes" id="UP000027186"/>
    </source>
</evidence>
<dbReference type="PANTHER" id="PTHR30151">
    <property type="entry name" value="ALKANE SULFONATE ABC TRANSPORTER-RELATED, MEMBRANE SUBUNIT"/>
    <property type="match status" value="1"/>
</dbReference>
<dbReference type="InterPro" id="IPR035906">
    <property type="entry name" value="MetI-like_sf"/>
</dbReference>
<dbReference type="SUPFAM" id="SSF161098">
    <property type="entry name" value="MetI-like"/>
    <property type="match status" value="1"/>
</dbReference>
<evidence type="ECO:0000256" key="5">
    <source>
        <dbReference type="ARBA" id="ARBA00022989"/>
    </source>
</evidence>
<evidence type="ECO:0000313" key="10">
    <source>
        <dbReference type="EMBL" id="PNQ95343.1"/>
    </source>
</evidence>
<dbReference type="AlphaFoldDB" id="A0A060DPS3"/>
<dbReference type="Proteomes" id="UP000236268">
    <property type="component" value="Unassembled WGS sequence"/>
</dbReference>
<keyword evidence="6 7" id="KW-0472">Membrane</keyword>
<dbReference type="InterPro" id="IPR000515">
    <property type="entry name" value="MetI-like"/>
</dbReference>
<dbReference type="GO" id="GO:0005886">
    <property type="term" value="C:plasma membrane"/>
    <property type="evidence" value="ECO:0007669"/>
    <property type="project" value="UniProtKB-SubCell"/>
</dbReference>
<feature type="transmembrane region" description="Helical" evidence="7">
    <location>
        <begin position="119"/>
        <end position="138"/>
    </location>
</feature>
<keyword evidence="5 7" id="KW-1133">Transmembrane helix</keyword>
<geneLocation type="plasmid" evidence="9 11">
    <name>AbAZ39_p3</name>
</geneLocation>
<reference evidence="9 11" key="1">
    <citation type="journal article" date="2014" name="Genome Announc.">
        <title>Complete Genome Sequence of the Model Rhizosphere Strain Azospirillum brasilense Az39, Successfully Applied in Agriculture.</title>
        <authorList>
            <person name="Rivera D."/>
            <person name="Revale S."/>
            <person name="Molina R."/>
            <person name="Gualpa J."/>
            <person name="Puente M."/>
            <person name="Maroniche G."/>
            <person name="Paris G."/>
            <person name="Baker D."/>
            <person name="Clavijo B."/>
            <person name="McLay K."/>
            <person name="Spaepen S."/>
            <person name="Perticari A."/>
            <person name="Vazquez M."/>
            <person name="Wisniewski-Dye F."/>
            <person name="Watkins C."/>
            <person name="Martinez-Abarca F."/>
            <person name="Vanderleyden J."/>
            <person name="Cassan F."/>
        </authorList>
    </citation>
    <scope>NUCLEOTIDE SEQUENCE [LARGE SCALE GENOMIC DNA]</scope>
    <source>
        <strain evidence="9 11">Az39</strain>
        <plasmid evidence="9">AbAZ39_p3</plasmid>
    </source>
</reference>
<evidence type="ECO:0000256" key="3">
    <source>
        <dbReference type="ARBA" id="ARBA00022475"/>
    </source>
</evidence>
<gene>
    <name evidence="9" type="ORF">ABAZ39_28820</name>
    <name evidence="10" type="ORF">C1S70_29490</name>
</gene>
<dbReference type="Proteomes" id="UP000027186">
    <property type="component" value="Plasmid AbAZ39_p3"/>
</dbReference>
<evidence type="ECO:0000313" key="9">
    <source>
        <dbReference type="EMBL" id="AIB15861.1"/>
    </source>
</evidence>
<feature type="transmembrane region" description="Helical" evidence="7">
    <location>
        <begin position="159"/>
        <end position="189"/>
    </location>
</feature>
<feature type="transmembrane region" description="Helical" evidence="7">
    <location>
        <begin position="60"/>
        <end position="80"/>
    </location>
</feature>
<reference evidence="10 12" key="2">
    <citation type="submission" date="2018-01" db="EMBL/GenBank/DDBJ databases">
        <title>Whole genome sequence of Azospirillum brasilense REC3 isolated from strawberry roots.</title>
        <authorList>
            <person name="Fontana C.A."/>
            <person name="Salazar S.M."/>
            <person name="Bassi D."/>
            <person name="Puglisi E."/>
            <person name="Lovaisa N.C."/>
            <person name="Toffoli L.M."/>
            <person name="Pedraza R."/>
            <person name="Cocconcelli P.S."/>
        </authorList>
    </citation>
    <scope>NUCLEOTIDE SEQUENCE [LARGE SCALE GENOMIC DNA]</scope>
    <source>
        <strain evidence="10 12">REC3</strain>
        <plasmid evidence="10">p32unnamed</plasmid>
    </source>
</reference>
<comment type="similarity">
    <text evidence="7">Belongs to the binding-protein-dependent transport system permease family.</text>
</comment>
<feature type="domain" description="ABC transmembrane type-1" evidence="8">
    <location>
        <begin position="53"/>
        <end position="231"/>
    </location>
</feature>
<dbReference type="PANTHER" id="PTHR30151:SF0">
    <property type="entry name" value="ABC TRANSPORTER PERMEASE PROTEIN MJ0413-RELATED"/>
    <property type="match status" value="1"/>
</dbReference>
<dbReference type="EMBL" id="POWG01000052">
    <property type="protein sequence ID" value="PNQ95343.1"/>
    <property type="molecule type" value="Genomic_DNA"/>
</dbReference>
<dbReference type="CDD" id="cd06261">
    <property type="entry name" value="TM_PBP2"/>
    <property type="match status" value="1"/>
</dbReference>
<keyword evidence="9" id="KW-0614">Plasmid</keyword>
<evidence type="ECO:0000256" key="4">
    <source>
        <dbReference type="ARBA" id="ARBA00022692"/>
    </source>
</evidence>